<gene>
    <name evidence="1" type="ORF">CP965_06245</name>
</gene>
<evidence type="ECO:0000313" key="2">
    <source>
        <dbReference type="Proteomes" id="UP000289718"/>
    </source>
</evidence>
<dbReference type="Proteomes" id="UP000289718">
    <property type="component" value="Unassembled WGS sequence"/>
</dbReference>
<dbReference type="Gene3D" id="3.10.20.560">
    <property type="entry name" value="Phenol hydroxylase"/>
    <property type="match status" value="1"/>
</dbReference>
<proteinExistence type="predicted"/>
<organism evidence="1 2">
    <name type="scientific">Halarcobacter mediterraneus</name>
    <dbReference type="NCBI Taxonomy" id="2023153"/>
    <lineage>
        <taxon>Bacteria</taxon>
        <taxon>Pseudomonadati</taxon>
        <taxon>Campylobacterota</taxon>
        <taxon>Epsilonproteobacteria</taxon>
        <taxon>Campylobacterales</taxon>
        <taxon>Arcobacteraceae</taxon>
        <taxon>Halarcobacter</taxon>
    </lineage>
</organism>
<sequence>MSIKSIGEYPIIMKDSVENFNGNQVVYLYWYGHRVVSSPRAFPLPPEMPFGAIISDLIPITYKVEPDYEDLDFENLEVIWEVDGKVIEPDFSKSLKENGVGHKSFIQFTTPTLTGKVGA</sequence>
<evidence type="ECO:0000313" key="1">
    <source>
        <dbReference type="EMBL" id="RXK13399.1"/>
    </source>
</evidence>
<name>A0A4Q1B012_9BACT</name>
<keyword evidence="2" id="KW-1185">Reference proteome</keyword>
<comment type="caution">
    <text evidence="1">The sequence shown here is derived from an EMBL/GenBank/DDBJ whole genome shotgun (WGS) entry which is preliminary data.</text>
</comment>
<dbReference type="InterPro" id="IPR043010">
    <property type="entry name" value="Phenol_hydroxylase_sf"/>
</dbReference>
<dbReference type="Pfam" id="PF04663">
    <property type="entry name" value="Phenol_monoox"/>
    <property type="match status" value="1"/>
</dbReference>
<dbReference type="OrthoDB" id="5343663at2"/>
<reference evidence="1 2" key="1">
    <citation type="submission" date="2017-09" db="EMBL/GenBank/DDBJ databases">
        <title>Genomics of the genus Arcobacter.</title>
        <authorList>
            <person name="Perez-Cataluna A."/>
            <person name="Figueras M.J."/>
            <person name="Salas-Masso N."/>
        </authorList>
    </citation>
    <scope>NUCLEOTIDE SEQUENCE [LARGE SCALE GENOMIC DNA]</scope>
    <source>
        <strain evidence="1 2">F156-34</strain>
    </source>
</reference>
<dbReference type="EMBL" id="NXIE01000002">
    <property type="protein sequence ID" value="RXK13399.1"/>
    <property type="molecule type" value="Genomic_DNA"/>
</dbReference>
<protein>
    <submittedName>
        <fullName evidence="1">Phenol hydroxylase</fullName>
    </submittedName>
</protein>
<dbReference type="AlphaFoldDB" id="A0A4Q1B012"/>
<dbReference type="RefSeq" id="WP_129061221.1">
    <property type="nucleotide sequence ID" value="NZ_NXIE01000002.1"/>
</dbReference>
<dbReference type="InterPro" id="IPR006756">
    <property type="entry name" value="Phenol_hydroxylase"/>
</dbReference>
<accession>A0A4Q1B012</accession>
<dbReference type="GO" id="GO:0018662">
    <property type="term" value="F:phenol 2-monooxygenase activity"/>
    <property type="evidence" value="ECO:0007669"/>
    <property type="project" value="InterPro"/>
</dbReference>